<evidence type="ECO:0000256" key="3">
    <source>
        <dbReference type="SAM" id="SignalP"/>
    </source>
</evidence>
<dbReference type="PROSITE" id="PS51175">
    <property type="entry name" value="CBM6"/>
    <property type="match status" value="2"/>
</dbReference>
<comment type="caution">
    <text evidence="5">The sequence shown here is derived from an EMBL/GenBank/DDBJ whole genome shotgun (WGS) entry which is preliminary data.</text>
</comment>
<dbReference type="Pfam" id="PF16990">
    <property type="entry name" value="CBM_35"/>
    <property type="match status" value="1"/>
</dbReference>
<dbReference type="Gene3D" id="2.60.40.10">
    <property type="entry name" value="Immunoglobulins"/>
    <property type="match status" value="1"/>
</dbReference>
<name>A0ABW3HKR3_9BACL</name>
<feature type="signal peptide" evidence="3">
    <location>
        <begin position="1"/>
        <end position="29"/>
    </location>
</feature>
<dbReference type="GO" id="GO:0016787">
    <property type="term" value="F:hydrolase activity"/>
    <property type="evidence" value="ECO:0007669"/>
    <property type="project" value="UniProtKB-KW"/>
</dbReference>
<organism evidence="5 6">
    <name type="scientific">Paenibacillus chungangensis</name>
    <dbReference type="NCBI Taxonomy" id="696535"/>
    <lineage>
        <taxon>Bacteria</taxon>
        <taxon>Bacillati</taxon>
        <taxon>Bacillota</taxon>
        <taxon>Bacilli</taxon>
        <taxon>Bacillales</taxon>
        <taxon>Paenibacillaceae</taxon>
        <taxon>Paenibacillus</taxon>
    </lineage>
</organism>
<gene>
    <name evidence="5" type="ORF">ACFQ2I_01745</name>
</gene>
<dbReference type="CDD" id="cd04083">
    <property type="entry name" value="CBM35_Lmo2446-like"/>
    <property type="match status" value="2"/>
</dbReference>
<protein>
    <submittedName>
        <fullName evidence="5">Glycoside hydrolase family 66 protein</fullName>
    </submittedName>
</protein>
<evidence type="ECO:0000259" key="4">
    <source>
        <dbReference type="PROSITE" id="PS51175"/>
    </source>
</evidence>
<dbReference type="Gene3D" id="2.60.120.260">
    <property type="entry name" value="Galactose-binding domain-like"/>
    <property type="match status" value="2"/>
</dbReference>
<dbReference type="Pfam" id="PF13199">
    <property type="entry name" value="Glyco_hydro_66"/>
    <property type="match status" value="1"/>
</dbReference>
<keyword evidence="2 3" id="KW-0732">Signal</keyword>
<dbReference type="InterPro" id="IPR051816">
    <property type="entry name" value="Glycosyl_Hydrolase_31"/>
</dbReference>
<accession>A0ABW3HKR3</accession>
<evidence type="ECO:0000313" key="6">
    <source>
        <dbReference type="Proteomes" id="UP001596989"/>
    </source>
</evidence>
<dbReference type="PANTHER" id="PTHR43863:SF2">
    <property type="entry name" value="MALTASE-GLUCOAMYLASE"/>
    <property type="match status" value="1"/>
</dbReference>
<proteinExistence type="inferred from homology"/>
<reference evidence="6" key="1">
    <citation type="journal article" date="2019" name="Int. J. Syst. Evol. Microbiol.">
        <title>The Global Catalogue of Microorganisms (GCM) 10K type strain sequencing project: providing services to taxonomists for standard genome sequencing and annotation.</title>
        <authorList>
            <consortium name="The Broad Institute Genomics Platform"/>
            <consortium name="The Broad Institute Genome Sequencing Center for Infectious Disease"/>
            <person name="Wu L."/>
            <person name="Ma J."/>
        </authorList>
    </citation>
    <scope>NUCLEOTIDE SEQUENCE [LARGE SCALE GENOMIC DNA]</scope>
    <source>
        <strain evidence="6">CCUG 59129</strain>
    </source>
</reference>
<dbReference type="RefSeq" id="WP_377561749.1">
    <property type="nucleotide sequence ID" value="NZ_JBHTJZ010000004.1"/>
</dbReference>
<dbReference type="InterPro" id="IPR013783">
    <property type="entry name" value="Ig-like_fold"/>
</dbReference>
<dbReference type="InterPro" id="IPR025092">
    <property type="entry name" value="Glyco_hydro_66"/>
</dbReference>
<evidence type="ECO:0000256" key="2">
    <source>
        <dbReference type="ARBA" id="ARBA00022729"/>
    </source>
</evidence>
<sequence>MRRASYLFGFVMAVVMLSMAGAIPPPAHASATGMIKRVYTDKARYAPSSTATIKVELTNDSGSTFSGNVNLAIHHLETQLHTDSTAISLPNGNSTTVTFTWTTPSTDFKGYFVHVTAGSASGATAIDVSSDWTRFPRYGYMAEFPNESSTVTDARVQRTIEDYHTNAFQLYDWMWRHENNIKRTGGVIDSSWTDWSGKHTMYWATIQNMISSMHNYNAAAMPYTMSYAALNNYEAISGVSPEWAMYEDSAHMNPLGFDFVDNNPDTWLWLFNPGSAGWQNHIYGEYRDMISTAGFDGIHLDQMGERPDPYDYYGNVIDLDNSFSSFINNLRANLDSNGMSDKVITFNNVDGAAEGWAFDDVTKNADYDFTYTEIWGHANDYIELKGLIDKARRNNGQKAVVLAAYMNYEENSGTTYEAESATLSGVSTNNNHAGYTGSGFVDGFGDTGDYVQFSITVPEEGWYGLVFRYGNDTGANNTRSLYVDGNFVKQIDNFLDQDSWGTWKFDASHTVWLTAGSHTVKLAKDAGDTGFINLDSLTLGTFDEDAVRLTSAAIAASGGSRIEMGEGDQMLGHPYFPNRAKQMRSGLKEAMKNHYNFITAYENLLYDKDVFNTDSGSQFVEIAGQPVAGNGTAGNIWHFMKQSDDYNIVHLINLKNSTDTDWRYSDDTPTTLTSLATKVYVGDNESVSGVYLASPDIALGATQSLSYTTGTDSKGKYVSFTIPSLQYWDMIYMKRTFTAPTNDLYEAENANKVNVGVNNNHSGYSGTGFVDNFADNDGVTFTVKAAQDDDQVLLFRYANGGSDATRDIFVDGNYAGTIGFPSTGSWSNWSTSELTVSLKKGIHTITIWKNAANTGAINLDYLDLDKTYVWQFDRQITSVPAGYRITFRTGASGWAHQGVNNWTNVVDVMMRPNGSGDALLDHETSVGPFTTGTTVDFTFLWDDNGNGILETGTDRWEGTDFEITVS</sequence>
<feature type="chain" id="PRO_5046675667" evidence="3">
    <location>
        <begin position="30"/>
        <end position="966"/>
    </location>
</feature>
<comment type="similarity">
    <text evidence="1">Belongs to the glycosyl hydrolase 66 family.</text>
</comment>
<dbReference type="Pfam" id="PF03422">
    <property type="entry name" value="CBM_6"/>
    <property type="match status" value="1"/>
</dbReference>
<dbReference type="SUPFAM" id="SSF49785">
    <property type="entry name" value="Galactose-binding domain-like"/>
    <property type="match status" value="2"/>
</dbReference>
<dbReference type="CDD" id="cd14745">
    <property type="entry name" value="GH66"/>
    <property type="match status" value="1"/>
</dbReference>
<dbReference type="Proteomes" id="UP001596989">
    <property type="component" value="Unassembled WGS sequence"/>
</dbReference>
<evidence type="ECO:0000256" key="1">
    <source>
        <dbReference type="ARBA" id="ARBA00010837"/>
    </source>
</evidence>
<evidence type="ECO:0000313" key="5">
    <source>
        <dbReference type="EMBL" id="MFD0958106.1"/>
    </source>
</evidence>
<keyword evidence="6" id="KW-1185">Reference proteome</keyword>
<dbReference type="InterPro" id="IPR008979">
    <property type="entry name" value="Galactose-bd-like_sf"/>
</dbReference>
<dbReference type="PANTHER" id="PTHR43863">
    <property type="entry name" value="HYDROLASE, PUTATIVE (AFU_ORTHOLOGUE AFUA_1G03140)-RELATED"/>
    <property type="match status" value="1"/>
</dbReference>
<feature type="domain" description="CBM6" evidence="4">
    <location>
        <begin position="743"/>
        <end position="865"/>
    </location>
</feature>
<keyword evidence="5" id="KW-0378">Hydrolase</keyword>
<dbReference type="EMBL" id="JBHTJZ010000004">
    <property type="protein sequence ID" value="MFD0958106.1"/>
    <property type="molecule type" value="Genomic_DNA"/>
</dbReference>
<dbReference type="Gene3D" id="3.20.20.80">
    <property type="entry name" value="Glycosidases"/>
    <property type="match status" value="1"/>
</dbReference>
<dbReference type="InterPro" id="IPR005084">
    <property type="entry name" value="CBM6"/>
</dbReference>
<dbReference type="InterPro" id="IPR013780">
    <property type="entry name" value="Glyco_hydro_b"/>
</dbReference>
<feature type="domain" description="CBM6" evidence="4">
    <location>
        <begin position="414"/>
        <end position="540"/>
    </location>
</feature>
<dbReference type="Gene3D" id="2.60.40.1180">
    <property type="entry name" value="Golgi alpha-mannosidase II"/>
    <property type="match status" value="1"/>
</dbReference>